<dbReference type="STRING" id="425514.SAMN05443550_10722"/>
<dbReference type="Pfam" id="PF04371">
    <property type="entry name" value="PAD_porph"/>
    <property type="match status" value="1"/>
</dbReference>
<dbReference type="AlphaFoldDB" id="A0A1H4F6M4"/>
<keyword evidence="3" id="KW-1185">Reference proteome</keyword>
<dbReference type="GO" id="GO:0009446">
    <property type="term" value="P:putrescine biosynthetic process"/>
    <property type="evidence" value="ECO:0007669"/>
    <property type="project" value="InterPro"/>
</dbReference>
<dbReference type="SUPFAM" id="SSF55909">
    <property type="entry name" value="Pentein"/>
    <property type="match status" value="1"/>
</dbReference>
<evidence type="ECO:0000256" key="1">
    <source>
        <dbReference type="ARBA" id="ARBA00022801"/>
    </source>
</evidence>
<dbReference type="PANTHER" id="PTHR31377:SF0">
    <property type="entry name" value="AGMATINE DEIMINASE-RELATED"/>
    <property type="match status" value="1"/>
</dbReference>
<dbReference type="EMBL" id="FNRA01000007">
    <property type="protein sequence ID" value="SEA92570.1"/>
    <property type="molecule type" value="Genomic_DNA"/>
</dbReference>
<sequence length="330" mass="38700">MNCDYQKVSTIILAYPSNFKNEFSKCTSIVDDLINQLPHDINIQIVTTNEDSINQINQLHPDRIFETIKLEKWDDIWMRDCLGFINGNQFVKPIYFPKYCDYKNRWDYFKRINKASRKIINHFLSKPIVDLPLIWDGGNLVNNKQFGFITTKIIEDNPSFNQLYIERMIEERLEIKPIIIPRQKGDVIGHVDGYMSFIDHKKIALSSYPDMAFLKKDNEYLEQLRSIVLSYGLDLTRTKDRPIDEAIACNCNKFRRKGCFYTAKGNYVNNLRINNTVIMPEYTLSTKRETNYYNQSNKDIYQSMGFNVRTVNCDALAQFGGSLHCLSFTY</sequence>
<reference evidence="2 3" key="1">
    <citation type="submission" date="2016-10" db="EMBL/GenBank/DDBJ databases">
        <authorList>
            <person name="de Groot N.N."/>
        </authorList>
    </citation>
    <scope>NUCLEOTIDE SEQUENCE [LARGE SCALE GENOMIC DNA]</scope>
    <source>
        <strain evidence="2 3">DSM 19033</strain>
    </source>
</reference>
<dbReference type="Proteomes" id="UP000198850">
    <property type="component" value="Unassembled WGS sequence"/>
</dbReference>
<organism evidence="2 3">
    <name type="scientific">Pedobacter hartonius</name>
    <dbReference type="NCBI Taxonomy" id="425514"/>
    <lineage>
        <taxon>Bacteria</taxon>
        <taxon>Pseudomonadati</taxon>
        <taxon>Bacteroidota</taxon>
        <taxon>Sphingobacteriia</taxon>
        <taxon>Sphingobacteriales</taxon>
        <taxon>Sphingobacteriaceae</taxon>
        <taxon>Pedobacter</taxon>
    </lineage>
</organism>
<evidence type="ECO:0000313" key="2">
    <source>
        <dbReference type="EMBL" id="SEA92570.1"/>
    </source>
</evidence>
<proteinExistence type="predicted"/>
<name>A0A1H4F6M4_9SPHI</name>
<keyword evidence="1" id="KW-0378">Hydrolase</keyword>
<dbReference type="InterPro" id="IPR007466">
    <property type="entry name" value="Peptidyl-Arg-deiminase_porph"/>
</dbReference>
<gene>
    <name evidence="2" type="ORF">SAMN05443550_10722</name>
</gene>
<accession>A0A1H4F6M4</accession>
<evidence type="ECO:0000313" key="3">
    <source>
        <dbReference type="Proteomes" id="UP000198850"/>
    </source>
</evidence>
<dbReference type="Gene3D" id="3.75.10.10">
    <property type="entry name" value="L-arginine/glycine Amidinotransferase, Chain A"/>
    <property type="match status" value="1"/>
</dbReference>
<dbReference type="GO" id="GO:0004668">
    <property type="term" value="F:protein-arginine deiminase activity"/>
    <property type="evidence" value="ECO:0007669"/>
    <property type="project" value="InterPro"/>
</dbReference>
<dbReference type="RefSeq" id="WP_090557346.1">
    <property type="nucleotide sequence ID" value="NZ_FNRA01000007.1"/>
</dbReference>
<dbReference type="PANTHER" id="PTHR31377">
    <property type="entry name" value="AGMATINE DEIMINASE-RELATED"/>
    <property type="match status" value="1"/>
</dbReference>
<protein>
    <submittedName>
        <fullName evidence="2">Agmatine/peptidylarginine deiminase</fullName>
    </submittedName>
</protein>
<dbReference type="OrthoDB" id="7871381at2"/>